<dbReference type="PANTHER" id="PTHR46517:SF1">
    <property type="entry name" value="FRUCTOSE-2,6-BISPHOSPHATASE TIGAR"/>
    <property type="match status" value="1"/>
</dbReference>
<feature type="binding site" evidence="3">
    <location>
        <position position="61"/>
    </location>
    <ligand>
        <name>substrate</name>
    </ligand>
</feature>
<dbReference type="InterPro" id="IPR013078">
    <property type="entry name" value="His_Pase_superF_clade-1"/>
</dbReference>
<dbReference type="Gene3D" id="3.40.50.1240">
    <property type="entry name" value="Phosphoglycerate mutase-like"/>
    <property type="match status" value="1"/>
</dbReference>
<dbReference type="Proteomes" id="UP000292082">
    <property type="component" value="Unassembled WGS sequence"/>
</dbReference>
<sequence>MTVVAKVYIVRHGETDANRQGIIQGQLDTVLNDAGINQARLTADALEDVPFGAAYSSDLQRAKKTAEIVLESHPNVQLETTEALRERYMGEWQGGSVARRTDPPPDLEPVIDFTTRSVGWWNSTVVRHAQRKAAELKKKRSSIAAAKAGSNGDAGKANGHTEALNGDAADEELLGLDFEPVHILAVSHGGLIGSLITNLIGSRKLQAAEGVAVGWCFNASISVIDIDETGKGVLVSYADTTHLDGDVLEHNADVRLN</sequence>
<dbReference type="PANTHER" id="PTHR46517">
    <property type="entry name" value="FRUCTOSE-2,6-BISPHOSPHATASE TIGAR"/>
    <property type="match status" value="1"/>
</dbReference>
<feature type="binding site" evidence="3">
    <location>
        <begin position="11"/>
        <end position="18"/>
    </location>
    <ligand>
        <name>substrate</name>
    </ligand>
</feature>
<dbReference type="GO" id="GO:0045820">
    <property type="term" value="P:negative regulation of glycolytic process"/>
    <property type="evidence" value="ECO:0007669"/>
    <property type="project" value="TreeGrafter"/>
</dbReference>
<gene>
    <name evidence="4" type="ORF">BD310DRAFT_911405</name>
</gene>
<dbReference type="SMART" id="SM00855">
    <property type="entry name" value="PGAM"/>
    <property type="match status" value="1"/>
</dbReference>
<evidence type="ECO:0000313" key="4">
    <source>
        <dbReference type="EMBL" id="TBU65475.1"/>
    </source>
</evidence>
<evidence type="ECO:0000256" key="2">
    <source>
        <dbReference type="PIRSR" id="PIRSR613078-1"/>
    </source>
</evidence>
<keyword evidence="1" id="KW-0378">Hydrolase</keyword>
<evidence type="ECO:0000256" key="1">
    <source>
        <dbReference type="ARBA" id="ARBA00022801"/>
    </source>
</evidence>
<feature type="active site" description="Proton donor/acceptor" evidence="2">
    <location>
        <position position="86"/>
    </location>
</feature>
<dbReference type="CDD" id="cd07067">
    <property type="entry name" value="HP_PGM_like"/>
    <property type="match status" value="1"/>
</dbReference>
<dbReference type="InterPro" id="IPR029033">
    <property type="entry name" value="His_PPase_superfam"/>
</dbReference>
<name>A0A4Q9QCU4_9APHY</name>
<dbReference type="AlphaFoldDB" id="A0A4Q9QCU4"/>
<reference evidence="4 5" key="1">
    <citation type="submission" date="2019-01" db="EMBL/GenBank/DDBJ databases">
        <title>Draft genome sequences of three monokaryotic isolates of the white-rot basidiomycete fungus Dichomitus squalens.</title>
        <authorList>
            <consortium name="DOE Joint Genome Institute"/>
            <person name="Lopez S.C."/>
            <person name="Andreopoulos B."/>
            <person name="Pangilinan J."/>
            <person name="Lipzen A."/>
            <person name="Riley R."/>
            <person name="Ahrendt S."/>
            <person name="Ng V."/>
            <person name="Barry K."/>
            <person name="Daum C."/>
            <person name="Grigoriev I.V."/>
            <person name="Hilden K.S."/>
            <person name="Makela M.R."/>
            <person name="de Vries R.P."/>
        </authorList>
    </citation>
    <scope>NUCLEOTIDE SEQUENCE [LARGE SCALE GENOMIC DNA]</scope>
    <source>
        <strain evidence="4 5">CBS 464.89</strain>
    </source>
</reference>
<dbReference type="GO" id="GO:0005829">
    <property type="term" value="C:cytosol"/>
    <property type="evidence" value="ECO:0007669"/>
    <property type="project" value="TreeGrafter"/>
</dbReference>
<proteinExistence type="predicted"/>
<dbReference type="GO" id="GO:0004331">
    <property type="term" value="F:fructose-2,6-bisphosphate 2-phosphatase activity"/>
    <property type="evidence" value="ECO:0007669"/>
    <property type="project" value="TreeGrafter"/>
</dbReference>
<dbReference type="InterPro" id="IPR001345">
    <property type="entry name" value="PG/BPGM_mutase_AS"/>
</dbReference>
<protein>
    <submittedName>
        <fullName evidence="4">Phosphoglycerate mutase-like protein</fullName>
    </submittedName>
</protein>
<dbReference type="STRING" id="114155.A0A4Q9QCU4"/>
<dbReference type="Pfam" id="PF00300">
    <property type="entry name" value="His_Phos_1"/>
    <property type="match status" value="1"/>
</dbReference>
<evidence type="ECO:0000256" key="3">
    <source>
        <dbReference type="PIRSR" id="PIRSR613078-2"/>
    </source>
</evidence>
<organism evidence="4 5">
    <name type="scientific">Dichomitus squalens</name>
    <dbReference type="NCBI Taxonomy" id="114155"/>
    <lineage>
        <taxon>Eukaryota</taxon>
        <taxon>Fungi</taxon>
        <taxon>Dikarya</taxon>
        <taxon>Basidiomycota</taxon>
        <taxon>Agaricomycotina</taxon>
        <taxon>Agaricomycetes</taxon>
        <taxon>Polyporales</taxon>
        <taxon>Polyporaceae</taxon>
        <taxon>Dichomitus</taxon>
    </lineage>
</organism>
<dbReference type="SUPFAM" id="SSF53254">
    <property type="entry name" value="Phosphoglycerate mutase-like"/>
    <property type="match status" value="1"/>
</dbReference>
<evidence type="ECO:0000313" key="5">
    <source>
        <dbReference type="Proteomes" id="UP000292082"/>
    </source>
</evidence>
<keyword evidence="5" id="KW-1185">Reference proteome</keyword>
<dbReference type="EMBL" id="ML145084">
    <property type="protein sequence ID" value="TBU65475.1"/>
    <property type="molecule type" value="Genomic_DNA"/>
</dbReference>
<accession>A0A4Q9QCU4</accession>
<dbReference type="PROSITE" id="PS00175">
    <property type="entry name" value="PG_MUTASE"/>
    <property type="match status" value="1"/>
</dbReference>
<dbReference type="InterPro" id="IPR051695">
    <property type="entry name" value="Phosphoglycerate_Mutase"/>
</dbReference>
<feature type="active site" description="Tele-phosphohistidine intermediate" evidence="2">
    <location>
        <position position="12"/>
    </location>
</feature>
<dbReference type="GO" id="GO:0043456">
    <property type="term" value="P:regulation of pentose-phosphate shunt"/>
    <property type="evidence" value="ECO:0007669"/>
    <property type="project" value="TreeGrafter"/>
</dbReference>